<evidence type="ECO:0000256" key="9">
    <source>
        <dbReference type="ARBA" id="ARBA00038276"/>
    </source>
</evidence>
<dbReference type="Pfam" id="PF01909">
    <property type="entry name" value="NTP_transf_2"/>
    <property type="match status" value="1"/>
</dbReference>
<keyword evidence="3" id="KW-0808">Transferase</keyword>
<protein>
    <submittedName>
        <fullName evidence="11">DNA polymerase beta domain protein region</fullName>
    </submittedName>
</protein>
<comment type="similarity">
    <text evidence="9">Belongs to the MntA antitoxin family.</text>
</comment>
<organism evidence="11 12">
    <name type="scientific">Roseiflexus castenholzii (strain DSM 13941 / HLO8)</name>
    <dbReference type="NCBI Taxonomy" id="383372"/>
    <lineage>
        <taxon>Bacteria</taxon>
        <taxon>Bacillati</taxon>
        <taxon>Chloroflexota</taxon>
        <taxon>Chloroflexia</taxon>
        <taxon>Chloroflexales</taxon>
        <taxon>Roseiflexineae</taxon>
        <taxon>Roseiflexaceae</taxon>
        <taxon>Roseiflexus</taxon>
    </lineage>
</organism>
<evidence type="ECO:0000256" key="7">
    <source>
        <dbReference type="ARBA" id="ARBA00022840"/>
    </source>
</evidence>
<dbReference type="STRING" id="383372.Rcas_2416"/>
<feature type="domain" description="Polymerase nucleotidyl transferase" evidence="10">
    <location>
        <begin position="13"/>
        <end position="95"/>
    </location>
</feature>
<dbReference type="InterPro" id="IPR043519">
    <property type="entry name" value="NT_sf"/>
</dbReference>
<dbReference type="GO" id="GO:0046872">
    <property type="term" value="F:metal ion binding"/>
    <property type="evidence" value="ECO:0007669"/>
    <property type="project" value="UniProtKB-KW"/>
</dbReference>
<reference evidence="11 12" key="1">
    <citation type="submission" date="2007-08" db="EMBL/GenBank/DDBJ databases">
        <title>Complete sequence of Roseiflexus castenholzii DSM 13941.</title>
        <authorList>
            <consortium name="US DOE Joint Genome Institute"/>
            <person name="Copeland A."/>
            <person name="Lucas S."/>
            <person name="Lapidus A."/>
            <person name="Barry K."/>
            <person name="Glavina del Rio T."/>
            <person name="Dalin E."/>
            <person name="Tice H."/>
            <person name="Pitluck S."/>
            <person name="Thompson L.S."/>
            <person name="Brettin T."/>
            <person name="Bruce D."/>
            <person name="Detter J.C."/>
            <person name="Han C."/>
            <person name="Tapia R."/>
            <person name="Schmutz J."/>
            <person name="Larimer F."/>
            <person name="Land M."/>
            <person name="Hauser L."/>
            <person name="Kyrpides N."/>
            <person name="Mikhailova N."/>
            <person name="Bryant D.A."/>
            <person name="Hanada S."/>
            <person name="Tsukatani Y."/>
            <person name="Richardson P."/>
        </authorList>
    </citation>
    <scope>NUCLEOTIDE SEQUENCE [LARGE SCALE GENOMIC DNA]</scope>
    <source>
        <strain evidence="12">DSM 13941 / HLO8</strain>
    </source>
</reference>
<evidence type="ECO:0000313" key="12">
    <source>
        <dbReference type="Proteomes" id="UP000000263"/>
    </source>
</evidence>
<keyword evidence="8" id="KW-0460">Magnesium</keyword>
<dbReference type="GO" id="GO:0005524">
    <property type="term" value="F:ATP binding"/>
    <property type="evidence" value="ECO:0007669"/>
    <property type="project" value="UniProtKB-KW"/>
</dbReference>
<evidence type="ECO:0000256" key="1">
    <source>
        <dbReference type="ARBA" id="ARBA00001946"/>
    </source>
</evidence>
<evidence type="ECO:0000256" key="5">
    <source>
        <dbReference type="ARBA" id="ARBA00022723"/>
    </source>
</evidence>
<dbReference type="eggNOG" id="COG1669">
    <property type="taxonomic scope" value="Bacteria"/>
</dbReference>
<dbReference type="PANTHER" id="PTHR33571:SF12">
    <property type="entry name" value="BSL3053 PROTEIN"/>
    <property type="match status" value="1"/>
</dbReference>
<dbReference type="PANTHER" id="PTHR33571">
    <property type="entry name" value="SSL8005 PROTEIN"/>
    <property type="match status" value="1"/>
</dbReference>
<dbReference type="InterPro" id="IPR052038">
    <property type="entry name" value="Type-VII_TA_antitoxin"/>
</dbReference>
<gene>
    <name evidence="11" type="ordered locus">Rcas_2416</name>
</gene>
<evidence type="ECO:0000256" key="2">
    <source>
        <dbReference type="ARBA" id="ARBA00022649"/>
    </source>
</evidence>
<dbReference type="RefSeq" id="WP_012120920.1">
    <property type="nucleotide sequence ID" value="NC_009767.1"/>
</dbReference>
<keyword evidence="6" id="KW-0547">Nucleotide-binding</keyword>
<dbReference type="Gene3D" id="3.30.460.10">
    <property type="entry name" value="Beta Polymerase, domain 2"/>
    <property type="match status" value="1"/>
</dbReference>
<evidence type="ECO:0000259" key="10">
    <source>
        <dbReference type="Pfam" id="PF01909"/>
    </source>
</evidence>
<dbReference type="InterPro" id="IPR002934">
    <property type="entry name" value="Polymerase_NTP_transf_dom"/>
</dbReference>
<dbReference type="KEGG" id="rca:Rcas_2416"/>
<evidence type="ECO:0000256" key="4">
    <source>
        <dbReference type="ARBA" id="ARBA00022695"/>
    </source>
</evidence>
<dbReference type="GO" id="GO:0016779">
    <property type="term" value="F:nucleotidyltransferase activity"/>
    <property type="evidence" value="ECO:0007669"/>
    <property type="project" value="UniProtKB-KW"/>
</dbReference>
<keyword evidence="5" id="KW-0479">Metal-binding</keyword>
<keyword evidence="7" id="KW-0067">ATP-binding</keyword>
<dbReference type="EMBL" id="CP000804">
    <property type="protein sequence ID" value="ABU58496.1"/>
    <property type="molecule type" value="Genomic_DNA"/>
</dbReference>
<proteinExistence type="inferred from homology"/>
<sequence>MPLQIDIPHDAIAAFCKRWRIKELSIFGSALRDDFRPDSDVDVLVVFDESASWSLFDLVHAQQELERIFERPVDLVEKKAVRNPFRRHHILHNREVIYATGRA</sequence>
<dbReference type="CDD" id="cd05403">
    <property type="entry name" value="NT_KNTase_like"/>
    <property type="match status" value="1"/>
</dbReference>
<accession>A7NLU8</accession>
<comment type="cofactor">
    <cofactor evidence="1">
        <name>Mg(2+)</name>
        <dbReference type="ChEBI" id="CHEBI:18420"/>
    </cofactor>
</comment>
<dbReference type="AlphaFoldDB" id="A7NLU8"/>
<keyword evidence="4" id="KW-0548">Nucleotidyltransferase</keyword>
<dbReference type="HOGENOM" id="CLU_130257_4_1_0"/>
<name>A7NLU8_ROSCS</name>
<evidence type="ECO:0000256" key="6">
    <source>
        <dbReference type="ARBA" id="ARBA00022741"/>
    </source>
</evidence>
<keyword evidence="12" id="KW-1185">Reference proteome</keyword>
<evidence type="ECO:0000256" key="3">
    <source>
        <dbReference type="ARBA" id="ARBA00022679"/>
    </source>
</evidence>
<evidence type="ECO:0000256" key="8">
    <source>
        <dbReference type="ARBA" id="ARBA00022842"/>
    </source>
</evidence>
<evidence type="ECO:0000313" key="11">
    <source>
        <dbReference type="EMBL" id="ABU58496.1"/>
    </source>
</evidence>
<dbReference type="Proteomes" id="UP000000263">
    <property type="component" value="Chromosome"/>
</dbReference>
<keyword evidence="2" id="KW-1277">Toxin-antitoxin system</keyword>
<dbReference type="SUPFAM" id="SSF81301">
    <property type="entry name" value="Nucleotidyltransferase"/>
    <property type="match status" value="1"/>
</dbReference>
<dbReference type="OrthoDB" id="9809323at2"/>